<keyword evidence="1" id="KW-1133">Transmembrane helix</keyword>
<feature type="transmembrane region" description="Helical" evidence="1">
    <location>
        <begin position="82"/>
        <end position="102"/>
    </location>
</feature>
<gene>
    <name evidence="2" type="ORF">PX52LOC_04103</name>
</gene>
<reference evidence="3" key="1">
    <citation type="submission" date="2019-08" db="EMBL/GenBank/DDBJ databases">
        <title>Limnoglobus roseus gen. nov., sp. nov., a novel freshwater planctomycete with a giant genome from the family Gemmataceae.</title>
        <authorList>
            <person name="Kulichevskaya I.S."/>
            <person name="Naumoff D.G."/>
            <person name="Miroshnikov K."/>
            <person name="Ivanova A."/>
            <person name="Philippov D.A."/>
            <person name="Hakobyan A."/>
            <person name="Rijpstra I.C."/>
            <person name="Sinninghe Damste J.S."/>
            <person name="Liesack W."/>
            <person name="Dedysh S.N."/>
        </authorList>
    </citation>
    <scope>NUCLEOTIDE SEQUENCE [LARGE SCALE GENOMIC DNA]</scope>
    <source>
        <strain evidence="3">PX52</strain>
    </source>
</reference>
<evidence type="ECO:0000313" key="2">
    <source>
        <dbReference type="EMBL" id="QEL17122.1"/>
    </source>
</evidence>
<keyword evidence="1" id="KW-0812">Transmembrane</keyword>
<organism evidence="2 3">
    <name type="scientific">Limnoglobus roseus</name>
    <dbReference type="NCBI Taxonomy" id="2598579"/>
    <lineage>
        <taxon>Bacteria</taxon>
        <taxon>Pseudomonadati</taxon>
        <taxon>Planctomycetota</taxon>
        <taxon>Planctomycetia</taxon>
        <taxon>Gemmatales</taxon>
        <taxon>Gemmataceae</taxon>
        <taxon>Limnoglobus</taxon>
    </lineage>
</organism>
<evidence type="ECO:0008006" key="4">
    <source>
        <dbReference type="Google" id="ProtNLM"/>
    </source>
</evidence>
<keyword evidence="1" id="KW-0472">Membrane</keyword>
<protein>
    <recommendedName>
        <fullName evidence="4">NfeD-like C-terminal domain-containing protein</fullName>
    </recommendedName>
</protein>
<dbReference type="RefSeq" id="WP_149111768.1">
    <property type="nucleotide sequence ID" value="NZ_CP042425.1"/>
</dbReference>
<dbReference type="InterPro" id="IPR012340">
    <property type="entry name" value="NA-bd_OB-fold"/>
</dbReference>
<sequence length="183" mass="18519">METLLLWCAGLGGTVIVAQMLASLVGIGGDHDADGGDADHHDGGWFFGLLTVRTAAAGVTFFGLGGLSALSVGMEGPAATAFAAFCGSVAVMAVAKIMAAFRRLQDDGTVDIAAAVGVAGTVYLRVPPRYSGPGKVTLRLQDRTVECEAFTWAEEIATGGPVRVVAVLGPNAVEVEPLSGVAS</sequence>
<dbReference type="OrthoDB" id="289477at2"/>
<dbReference type="Gene3D" id="2.40.50.140">
    <property type="entry name" value="Nucleic acid-binding proteins"/>
    <property type="match status" value="1"/>
</dbReference>
<name>A0A5C1AHJ8_9BACT</name>
<evidence type="ECO:0000313" key="3">
    <source>
        <dbReference type="Proteomes" id="UP000324974"/>
    </source>
</evidence>
<proteinExistence type="predicted"/>
<dbReference type="EMBL" id="CP042425">
    <property type="protein sequence ID" value="QEL17122.1"/>
    <property type="molecule type" value="Genomic_DNA"/>
</dbReference>
<evidence type="ECO:0000256" key="1">
    <source>
        <dbReference type="SAM" id="Phobius"/>
    </source>
</evidence>
<accession>A0A5C1AHJ8</accession>
<keyword evidence="3" id="KW-1185">Reference proteome</keyword>
<feature type="transmembrane region" description="Helical" evidence="1">
    <location>
        <begin position="46"/>
        <end position="70"/>
    </location>
</feature>
<dbReference type="Proteomes" id="UP000324974">
    <property type="component" value="Chromosome"/>
</dbReference>
<dbReference type="AlphaFoldDB" id="A0A5C1AHJ8"/>
<dbReference type="KEGG" id="lrs:PX52LOC_04103"/>